<organism evidence="2 3">
    <name type="scientific">Rhizobium straminoryzae</name>
    <dbReference type="NCBI Taxonomy" id="1387186"/>
    <lineage>
        <taxon>Bacteria</taxon>
        <taxon>Pseudomonadati</taxon>
        <taxon>Pseudomonadota</taxon>
        <taxon>Alphaproteobacteria</taxon>
        <taxon>Hyphomicrobiales</taxon>
        <taxon>Rhizobiaceae</taxon>
        <taxon>Rhizobium/Agrobacterium group</taxon>
        <taxon>Rhizobium</taxon>
    </lineage>
</organism>
<feature type="signal peptide" evidence="1">
    <location>
        <begin position="1"/>
        <end position="26"/>
    </location>
</feature>
<keyword evidence="3" id="KW-1185">Reference proteome</keyword>
<dbReference type="Pfam" id="PF13316">
    <property type="entry name" value="DUF4087"/>
    <property type="match status" value="1"/>
</dbReference>
<evidence type="ECO:0000313" key="2">
    <source>
        <dbReference type="EMBL" id="TRL37434.1"/>
    </source>
</evidence>
<dbReference type="EMBL" id="VJMG01000043">
    <property type="protein sequence ID" value="TRL37434.1"/>
    <property type="molecule type" value="Genomic_DNA"/>
</dbReference>
<keyword evidence="1" id="KW-0732">Signal</keyword>
<dbReference type="Proteomes" id="UP000316801">
    <property type="component" value="Unassembled WGS sequence"/>
</dbReference>
<dbReference type="AlphaFoldDB" id="A0A549T6D2"/>
<evidence type="ECO:0000313" key="3">
    <source>
        <dbReference type="Proteomes" id="UP000316801"/>
    </source>
</evidence>
<accession>A0A549T6D2</accession>
<dbReference type="RefSeq" id="WP_143126041.1">
    <property type="nucleotide sequence ID" value="NZ_VJMG01000043.1"/>
</dbReference>
<proteinExistence type="predicted"/>
<feature type="chain" id="PRO_5022176130" evidence="1">
    <location>
        <begin position="27"/>
        <end position="126"/>
    </location>
</feature>
<dbReference type="InterPro" id="IPR025145">
    <property type="entry name" value="DUF4087"/>
</dbReference>
<gene>
    <name evidence="2" type="ORF">FNA46_15100</name>
</gene>
<comment type="caution">
    <text evidence="2">The sequence shown here is derived from an EMBL/GenBank/DDBJ whole genome shotgun (WGS) entry which is preliminary data.</text>
</comment>
<protein>
    <submittedName>
        <fullName evidence="2">DUF4087 domain-containing protein</fullName>
    </submittedName>
</protein>
<evidence type="ECO:0000256" key="1">
    <source>
        <dbReference type="SAM" id="SignalP"/>
    </source>
</evidence>
<name>A0A549T6D2_9HYPH</name>
<reference evidence="2 3" key="1">
    <citation type="submission" date="2019-07" db="EMBL/GenBank/DDBJ databases">
        <title>Ln-dependent methylotrophs.</title>
        <authorList>
            <person name="Tani A."/>
        </authorList>
    </citation>
    <scope>NUCLEOTIDE SEQUENCE [LARGE SCALE GENOMIC DNA]</scope>
    <source>
        <strain evidence="2 3">SM12</strain>
    </source>
</reference>
<sequence>MRSRSATMTAAAGLVLATLLAGQADAAEKRCGWVQNPTPGNFWLDDREGSWTILTQGDRAEPEGIDALPDLSAGEFVETNGHYGYACACMSVETNRTEMRITRINSVQQLPVAKCRNDRTLPRAGD</sequence>